<dbReference type="EMBL" id="FUEG01000004">
    <property type="protein sequence ID" value="SJL03617.1"/>
    <property type="molecule type" value="Genomic_DNA"/>
</dbReference>
<evidence type="ECO:0000259" key="2">
    <source>
        <dbReference type="Pfam" id="PF17921"/>
    </source>
</evidence>
<dbReference type="Pfam" id="PF17921">
    <property type="entry name" value="Integrase_H2C2"/>
    <property type="match status" value="1"/>
</dbReference>
<evidence type="ECO:0000313" key="3">
    <source>
        <dbReference type="EMBL" id="SJL03617.1"/>
    </source>
</evidence>
<feature type="region of interest" description="Disordered" evidence="1">
    <location>
        <begin position="1"/>
        <end position="38"/>
    </location>
</feature>
<dbReference type="InterPro" id="IPR041588">
    <property type="entry name" value="Integrase_H2C2"/>
</dbReference>
<organism evidence="3 4">
    <name type="scientific">Armillaria ostoyae</name>
    <name type="common">Armillaria root rot fungus</name>
    <dbReference type="NCBI Taxonomy" id="47428"/>
    <lineage>
        <taxon>Eukaryota</taxon>
        <taxon>Fungi</taxon>
        <taxon>Dikarya</taxon>
        <taxon>Basidiomycota</taxon>
        <taxon>Agaricomycotina</taxon>
        <taxon>Agaricomycetes</taxon>
        <taxon>Agaricomycetidae</taxon>
        <taxon>Agaricales</taxon>
        <taxon>Marasmiineae</taxon>
        <taxon>Physalacriaceae</taxon>
        <taxon>Armillaria</taxon>
    </lineage>
</organism>
<protein>
    <recommendedName>
        <fullName evidence="2">Integrase zinc-binding domain-containing protein</fullName>
    </recommendedName>
</protein>
<sequence>MDIDKLHSDIKQAQPSNSTATKGLRQAKSSTPTSPSQWSIDESDILHLDNRIYVPDSEDLHLHVLQNNHDHILAGHFGQNRTLELVRQNYTWPQMREYVRHYIKSCMVCGHNKTPRHHLHSLLKLLPVLECPWDFISIDFIEQLLDSNRFTAILVVIDHASKQAIFIPTHDTINSKELTWLFIIHVFC</sequence>
<feature type="compositionally biased region" description="Polar residues" evidence="1">
    <location>
        <begin position="11"/>
        <end position="38"/>
    </location>
</feature>
<dbReference type="AlphaFoldDB" id="A0A284R4H4"/>
<dbReference type="OrthoDB" id="3256826at2759"/>
<dbReference type="PANTHER" id="PTHR37984">
    <property type="entry name" value="PROTEIN CBG26694"/>
    <property type="match status" value="1"/>
</dbReference>
<dbReference type="Proteomes" id="UP000219338">
    <property type="component" value="Unassembled WGS sequence"/>
</dbReference>
<dbReference type="InterPro" id="IPR036397">
    <property type="entry name" value="RNaseH_sf"/>
</dbReference>
<feature type="compositionally biased region" description="Basic and acidic residues" evidence="1">
    <location>
        <begin position="1"/>
        <end position="10"/>
    </location>
</feature>
<dbReference type="PANTHER" id="PTHR37984:SF15">
    <property type="entry name" value="INTEGRASE CATALYTIC DOMAIN-CONTAINING PROTEIN"/>
    <property type="match status" value="1"/>
</dbReference>
<feature type="domain" description="Integrase zinc-binding" evidence="2">
    <location>
        <begin position="58"/>
        <end position="114"/>
    </location>
</feature>
<dbReference type="GO" id="GO:0003676">
    <property type="term" value="F:nucleic acid binding"/>
    <property type="evidence" value="ECO:0007669"/>
    <property type="project" value="InterPro"/>
</dbReference>
<dbReference type="FunFam" id="1.10.340.70:FF:000001">
    <property type="entry name" value="Retrovirus-related Pol polyprotein from transposon gypsy-like Protein"/>
    <property type="match status" value="1"/>
</dbReference>
<keyword evidence="4" id="KW-1185">Reference proteome</keyword>
<evidence type="ECO:0000313" key="4">
    <source>
        <dbReference type="Proteomes" id="UP000219338"/>
    </source>
</evidence>
<dbReference type="Gene3D" id="1.10.340.70">
    <property type="match status" value="1"/>
</dbReference>
<dbReference type="OMA" id="LRWISEC"/>
<reference evidence="4" key="1">
    <citation type="journal article" date="2017" name="Nat. Ecol. Evol.">
        <title>Genome expansion and lineage-specific genetic innovations in the forest pathogenic fungi Armillaria.</title>
        <authorList>
            <person name="Sipos G."/>
            <person name="Prasanna A.N."/>
            <person name="Walter M.C."/>
            <person name="O'Connor E."/>
            <person name="Balint B."/>
            <person name="Krizsan K."/>
            <person name="Kiss B."/>
            <person name="Hess J."/>
            <person name="Varga T."/>
            <person name="Slot J."/>
            <person name="Riley R."/>
            <person name="Boka B."/>
            <person name="Rigling D."/>
            <person name="Barry K."/>
            <person name="Lee J."/>
            <person name="Mihaltcheva S."/>
            <person name="LaButti K."/>
            <person name="Lipzen A."/>
            <person name="Waldron R."/>
            <person name="Moloney N.M."/>
            <person name="Sperisen C."/>
            <person name="Kredics L."/>
            <person name="Vagvoelgyi C."/>
            <person name="Patrignani A."/>
            <person name="Fitzpatrick D."/>
            <person name="Nagy I."/>
            <person name="Doyle S."/>
            <person name="Anderson J.B."/>
            <person name="Grigoriev I.V."/>
            <person name="Gueldener U."/>
            <person name="Muensterkoetter M."/>
            <person name="Nagy L.G."/>
        </authorList>
    </citation>
    <scope>NUCLEOTIDE SEQUENCE [LARGE SCALE GENOMIC DNA]</scope>
    <source>
        <strain evidence="4">C18/9</strain>
    </source>
</reference>
<evidence type="ECO:0000256" key="1">
    <source>
        <dbReference type="SAM" id="MobiDB-lite"/>
    </source>
</evidence>
<dbReference type="InterPro" id="IPR050951">
    <property type="entry name" value="Retrovirus_Pol_polyprotein"/>
</dbReference>
<accession>A0A284R4H4</accession>
<gene>
    <name evidence="3" type="ORF">ARMOST_06974</name>
</gene>
<dbReference type="SUPFAM" id="SSF53098">
    <property type="entry name" value="Ribonuclease H-like"/>
    <property type="match status" value="1"/>
</dbReference>
<proteinExistence type="predicted"/>
<name>A0A284R4H4_ARMOS</name>
<dbReference type="InterPro" id="IPR012337">
    <property type="entry name" value="RNaseH-like_sf"/>
</dbReference>
<dbReference type="STRING" id="47428.A0A284R4H4"/>
<dbReference type="Gene3D" id="3.30.420.10">
    <property type="entry name" value="Ribonuclease H-like superfamily/Ribonuclease H"/>
    <property type="match status" value="1"/>
</dbReference>